<dbReference type="EMBL" id="JACAZI010000009">
    <property type="protein sequence ID" value="KAF7352733.1"/>
    <property type="molecule type" value="Genomic_DNA"/>
</dbReference>
<feature type="region of interest" description="Disordered" evidence="1">
    <location>
        <begin position="94"/>
        <end position="118"/>
    </location>
</feature>
<proteinExistence type="predicted"/>
<feature type="compositionally biased region" description="Basic and acidic residues" evidence="1">
    <location>
        <begin position="94"/>
        <end position="107"/>
    </location>
</feature>
<dbReference type="PANTHER" id="PTHR37450">
    <property type="entry name" value="CIPC PROTEIN"/>
    <property type="match status" value="1"/>
</dbReference>
<dbReference type="Proteomes" id="UP000620124">
    <property type="component" value="Unassembled WGS sequence"/>
</dbReference>
<dbReference type="OrthoDB" id="9895617at2759"/>
<reference evidence="2" key="1">
    <citation type="submission" date="2020-05" db="EMBL/GenBank/DDBJ databases">
        <title>Mycena genomes resolve the evolution of fungal bioluminescence.</title>
        <authorList>
            <person name="Tsai I.J."/>
        </authorList>
    </citation>
    <scope>NUCLEOTIDE SEQUENCE</scope>
    <source>
        <strain evidence="2">CCC161011</strain>
    </source>
</reference>
<keyword evidence="3" id="KW-1185">Reference proteome</keyword>
<dbReference type="PANTHER" id="PTHR37450:SF1">
    <property type="entry name" value="CIPC PROTEIN"/>
    <property type="match status" value="1"/>
</dbReference>
<protein>
    <submittedName>
        <fullName evidence="2">Mitochondrial carrier protein</fullName>
    </submittedName>
</protein>
<dbReference type="InterPro" id="IPR022234">
    <property type="entry name" value="DUF3759"/>
</dbReference>
<name>A0A8H6Y3Q4_9AGAR</name>
<dbReference type="AlphaFoldDB" id="A0A8H6Y3Q4"/>
<organism evidence="2 3">
    <name type="scientific">Mycena venus</name>
    <dbReference type="NCBI Taxonomy" id="2733690"/>
    <lineage>
        <taxon>Eukaryota</taxon>
        <taxon>Fungi</taxon>
        <taxon>Dikarya</taxon>
        <taxon>Basidiomycota</taxon>
        <taxon>Agaricomycotina</taxon>
        <taxon>Agaricomycetes</taxon>
        <taxon>Agaricomycetidae</taxon>
        <taxon>Agaricales</taxon>
        <taxon>Marasmiineae</taxon>
        <taxon>Mycenaceae</taxon>
        <taxon>Mycena</taxon>
    </lineage>
</organism>
<evidence type="ECO:0000313" key="2">
    <source>
        <dbReference type="EMBL" id="KAF7352733.1"/>
    </source>
</evidence>
<evidence type="ECO:0000256" key="1">
    <source>
        <dbReference type="SAM" id="MobiDB-lite"/>
    </source>
</evidence>
<dbReference type="Pfam" id="PF12585">
    <property type="entry name" value="DUF3759"/>
    <property type="match status" value="1"/>
</dbReference>
<sequence>MAFGWLHKLHKSDYREEKAYEQVVNAEKPEHKAALSHELIAAAAAYEAAKKYEEHCAANGKPDSHAKAKELMAAFSGAFVDRMVETKGLDTIDKEKAKHDAKKRAEEQSDEVLIVEYQ</sequence>
<evidence type="ECO:0000313" key="3">
    <source>
        <dbReference type="Proteomes" id="UP000620124"/>
    </source>
</evidence>
<accession>A0A8H6Y3Q4</accession>
<comment type="caution">
    <text evidence="2">The sequence shown here is derived from an EMBL/GenBank/DDBJ whole genome shotgun (WGS) entry which is preliminary data.</text>
</comment>
<gene>
    <name evidence="2" type="ORF">MVEN_01239500</name>
</gene>